<dbReference type="InterPro" id="IPR023582">
    <property type="entry name" value="Impact"/>
</dbReference>
<organism evidence="3 4">
    <name type="scientific">Parasaccharibacter apium</name>
    <dbReference type="NCBI Taxonomy" id="1510841"/>
    <lineage>
        <taxon>Bacteria</taxon>
        <taxon>Pseudomonadati</taxon>
        <taxon>Pseudomonadota</taxon>
        <taxon>Alphaproteobacteria</taxon>
        <taxon>Acetobacterales</taxon>
        <taxon>Acetobacteraceae</taxon>
        <taxon>Parasaccharibacter</taxon>
    </lineage>
</organism>
<protein>
    <submittedName>
        <fullName evidence="3">FIG000605: protein co-occurring with transport systems (COG1739)</fullName>
    </submittedName>
</protein>
<dbReference type="Pfam" id="PF01205">
    <property type="entry name" value="Impact_N"/>
    <property type="match status" value="1"/>
</dbReference>
<sequence>MKGRAHGCPVRGGVLVPVQAFWLTAGVFCGRMGGMTWTLDGIAEHESIIRHSVFRTLAAPVEDEAGAMAFLAEVAVPDATHNCWAFRVGGRYRVSDDGEPSGTAGRPILSAIEGQDFDGVMVVVTRWFGGIKLGAGGLVRAYGGAAAACLREAARIERVERIRLGFHCPFPVFAEVEAKLPGWNVETRRCDFGAAGATMELAVPVQERMAVEAWLRDLTRGQEPVRVLDGEPEG</sequence>
<dbReference type="InterPro" id="IPR020568">
    <property type="entry name" value="Ribosomal_Su5_D2-typ_SF"/>
</dbReference>
<dbReference type="AlphaFoldDB" id="A0A7U7G562"/>
<dbReference type="InterPro" id="IPR035647">
    <property type="entry name" value="EFG_III/V"/>
</dbReference>
<dbReference type="Gene3D" id="3.30.70.240">
    <property type="match status" value="1"/>
</dbReference>
<dbReference type="PANTHER" id="PTHR16301:SF20">
    <property type="entry name" value="IMPACT FAMILY MEMBER YIGZ"/>
    <property type="match status" value="1"/>
</dbReference>
<dbReference type="PANTHER" id="PTHR16301">
    <property type="entry name" value="IMPACT-RELATED"/>
    <property type="match status" value="1"/>
</dbReference>
<comment type="similarity">
    <text evidence="1">Belongs to the IMPACT family.</text>
</comment>
<feature type="domain" description="Impact N-terminal" evidence="2">
    <location>
        <begin position="50"/>
        <end position="150"/>
    </location>
</feature>
<dbReference type="GO" id="GO:0006446">
    <property type="term" value="P:regulation of translational initiation"/>
    <property type="evidence" value="ECO:0007669"/>
    <property type="project" value="TreeGrafter"/>
</dbReference>
<dbReference type="GO" id="GO:0032561">
    <property type="term" value="F:guanyl ribonucleotide binding"/>
    <property type="evidence" value="ECO:0007669"/>
    <property type="project" value="UniProtKB-ARBA"/>
</dbReference>
<evidence type="ECO:0000259" key="2">
    <source>
        <dbReference type="Pfam" id="PF01205"/>
    </source>
</evidence>
<evidence type="ECO:0000256" key="1">
    <source>
        <dbReference type="ARBA" id="ARBA00007665"/>
    </source>
</evidence>
<dbReference type="EMBL" id="CBLY010000004">
    <property type="protein sequence ID" value="CDG33340.1"/>
    <property type="molecule type" value="Genomic_DNA"/>
</dbReference>
<gene>
    <name evidence="3" type="ORF">SACS_0602</name>
</gene>
<dbReference type="SUPFAM" id="SSF54211">
    <property type="entry name" value="Ribosomal protein S5 domain 2-like"/>
    <property type="match status" value="1"/>
</dbReference>
<evidence type="ECO:0000313" key="3">
    <source>
        <dbReference type="EMBL" id="CDG33340.1"/>
    </source>
</evidence>
<dbReference type="Gene3D" id="3.30.230.30">
    <property type="entry name" value="Impact, N-terminal domain"/>
    <property type="match status" value="1"/>
</dbReference>
<dbReference type="InterPro" id="IPR001498">
    <property type="entry name" value="Impact_N"/>
</dbReference>
<dbReference type="GO" id="GO:0005737">
    <property type="term" value="C:cytoplasm"/>
    <property type="evidence" value="ECO:0007669"/>
    <property type="project" value="TreeGrafter"/>
</dbReference>
<dbReference type="InterPro" id="IPR036956">
    <property type="entry name" value="Impact_N_sf"/>
</dbReference>
<reference evidence="3 4" key="1">
    <citation type="journal article" date="2014" name="Genome Biol. Evol.">
        <title>Acetic acid bacteria genomes reveal functional traits for adaptation to life in insect guts.</title>
        <authorList>
            <person name="Chouaia B."/>
            <person name="Gaiarsa S."/>
            <person name="Crotti E."/>
            <person name="Comandatore F."/>
            <person name="Degli Esposti M."/>
            <person name="Ricci I."/>
            <person name="Alma A."/>
            <person name="Favia G."/>
            <person name="Bandi C."/>
            <person name="Daffonchio D."/>
        </authorList>
    </citation>
    <scope>NUCLEOTIDE SEQUENCE [LARGE SCALE GENOMIC DNA]</scope>
    <source>
        <strain evidence="4">AM169</strain>
    </source>
</reference>
<accession>A0A7U7G562</accession>
<comment type="caution">
    <text evidence="3">The sequence shown here is derived from an EMBL/GenBank/DDBJ whole genome shotgun (WGS) entry which is preliminary data.</text>
</comment>
<evidence type="ECO:0000313" key="4">
    <source>
        <dbReference type="Proteomes" id="UP000027590"/>
    </source>
</evidence>
<dbReference type="GO" id="GO:0017111">
    <property type="term" value="F:ribonucleoside triphosphate phosphatase activity"/>
    <property type="evidence" value="ECO:0007669"/>
    <property type="project" value="UniProtKB-ARBA"/>
</dbReference>
<dbReference type="Proteomes" id="UP000027590">
    <property type="component" value="Unassembled WGS sequence"/>
</dbReference>
<reference evidence="3 4" key="2">
    <citation type="journal article" date="2014" name="PLoS ONE">
        <title>Evolution of mitochondria reconstructed from the energy metabolism of living bacteria.</title>
        <authorList>
            <person name="Degli Esposti M."/>
            <person name="Chouaia B."/>
            <person name="Comandatore F."/>
            <person name="Crotti E."/>
            <person name="Sassera D."/>
            <person name="Lievens P.M."/>
            <person name="Daffonchio D."/>
            <person name="Bandi C."/>
        </authorList>
    </citation>
    <scope>NUCLEOTIDE SEQUENCE [LARGE SCALE GENOMIC DNA]</scope>
    <source>
        <strain evidence="4">AM169</strain>
    </source>
</reference>
<name>A0A7U7G562_9PROT</name>
<dbReference type="SUPFAM" id="SSF54980">
    <property type="entry name" value="EF-G C-terminal domain-like"/>
    <property type="match status" value="1"/>
</dbReference>
<proteinExistence type="inferred from homology"/>